<dbReference type="EMBL" id="CP028811">
    <property type="protein sequence ID" value="AWA31138.1"/>
    <property type="molecule type" value="Genomic_DNA"/>
</dbReference>
<name>A0A2S0RIU7_9FLAO</name>
<evidence type="ECO:0000313" key="1">
    <source>
        <dbReference type="EMBL" id="AWA31138.1"/>
    </source>
</evidence>
<dbReference type="KEGG" id="fmg:HYN48_14130"/>
<dbReference type="Proteomes" id="UP000244193">
    <property type="component" value="Chromosome"/>
</dbReference>
<dbReference type="RefSeq" id="WP_108372836.1">
    <property type="nucleotide sequence ID" value="NZ_CP028811.1"/>
</dbReference>
<proteinExistence type="predicted"/>
<keyword evidence="2" id="KW-1185">Reference proteome</keyword>
<reference evidence="1 2" key="1">
    <citation type="submission" date="2018-04" db="EMBL/GenBank/DDBJ databases">
        <title>Genome sequencing of Flavobacterium sp. HYN0048.</title>
        <authorList>
            <person name="Yi H."/>
            <person name="Baek C."/>
        </authorList>
    </citation>
    <scope>NUCLEOTIDE SEQUENCE [LARGE SCALE GENOMIC DNA]</scope>
    <source>
        <strain evidence="1 2">HYN0048</strain>
    </source>
</reference>
<evidence type="ECO:0000313" key="2">
    <source>
        <dbReference type="Proteomes" id="UP000244193"/>
    </source>
</evidence>
<sequence>MKKLSIILCILISISFGKPQNQDFKLEITKIDSRKFDNIKVTLKLKNNSSRDIEYFNMSCSYDILYVTDNPEVEIIGKECDKNIAVIRKIASKNSVKMKINLKCKNLKKNSFKIGFELTELPEKIQMRSDHSAIFTPTIIWTDKINL</sequence>
<organism evidence="1 2">
    <name type="scientific">Flavobacterium magnum</name>
    <dbReference type="NCBI Taxonomy" id="2162713"/>
    <lineage>
        <taxon>Bacteria</taxon>
        <taxon>Pseudomonadati</taxon>
        <taxon>Bacteroidota</taxon>
        <taxon>Flavobacteriia</taxon>
        <taxon>Flavobacteriales</taxon>
        <taxon>Flavobacteriaceae</taxon>
        <taxon>Flavobacterium</taxon>
    </lineage>
</organism>
<dbReference type="AlphaFoldDB" id="A0A2S0RIU7"/>
<protein>
    <submittedName>
        <fullName evidence="1">Uncharacterized protein</fullName>
    </submittedName>
</protein>
<accession>A0A2S0RIU7</accession>
<gene>
    <name evidence="1" type="ORF">HYN48_14130</name>
</gene>